<evidence type="ECO:0000313" key="3">
    <source>
        <dbReference type="Proteomes" id="UP001519343"/>
    </source>
</evidence>
<dbReference type="InterPro" id="IPR039323">
    <property type="entry name" value="ANKRD_45/46/60"/>
</dbReference>
<evidence type="ECO:0000256" key="1">
    <source>
        <dbReference type="PROSITE-ProRule" id="PRU00023"/>
    </source>
</evidence>
<dbReference type="SUPFAM" id="SSF48403">
    <property type="entry name" value="Ankyrin repeat"/>
    <property type="match status" value="1"/>
</dbReference>
<evidence type="ECO:0008006" key="4">
    <source>
        <dbReference type="Google" id="ProtNLM"/>
    </source>
</evidence>
<dbReference type="SMART" id="SM00248">
    <property type="entry name" value="ANK"/>
    <property type="match status" value="3"/>
</dbReference>
<dbReference type="InterPro" id="IPR036770">
    <property type="entry name" value="Ankyrin_rpt-contain_sf"/>
</dbReference>
<reference evidence="2 3" key="1">
    <citation type="submission" date="2021-03" db="EMBL/GenBank/DDBJ databases">
        <title>Genomic Encyclopedia of Type Strains, Phase IV (KMG-IV): sequencing the most valuable type-strain genomes for metagenomic binning, comparative biology and taxonomic classification.</title>
        <authorList>
            <person name="Goeker M."/>
        </authorList>
    </citation>
    <scope>NUCLEOTIDE SEQUENCE [LARGE SCALE GENOMIC DNA]</scope>
    <source>
        <strain evidence="2 3">DSM 24738</strain>
    </source>
</reference>
<dbReference type="PANTHER" id="PTHR22677">
    <property type="entry name" value="ANKYRIN REPEAT DOMAIN-CONTAINING PROTEIN 60"/>
    <property type="match status" value="1"/>
</dbReference>
<sequence>MSDFLKEIKQCYQSHDHSGFIKTLAKYDYLPGTVLPFKVLDLAFGYRKLDWADYIMDTYRIDNMNDEKDPIITSAAYCGNKQLFEKLITLGANINALNHVKNSAVGVALAFQNYSGIYDLLELGFQMKSYAGGQALRSAAWEGEFEFVRLFVEHGADVNFNGADQVFPYCTTPVQMAASKNHDEIVKYLVDHGADVTIKDKYGNRAYLEAKRNKNKDLMDYLKRLEPPKWHEADKRMAELKKWGLPTEIMKWLGIENRKIELPDTCSSAFVEFETIFDLKRIEWQDRVFIDLVKEIEGYDSTGFLVWIKDQKCLGSLDVEHDNLFIFEGTKWNNFIKKLPIVVNHVLDGTPIDELYK</sequence>
<feature type="repeat" description="ANK" evidence="1">
    <location>
        <begin position="169"/>
        <end position="201"/>
    </location>
</feature>
<dbReference type="PANTHER" id="PTHR22677:SF4">
    <property type="entry name" value="USHER SYNDROME TYPE-1G PROTEIN-LIKE PROTEIN"/>
    <property type="match status" value="1"/>
</dbReference>
<feature type="repeat" description="ANK" evidence="1">
    <location>
        <begin position="131"/>
        <end position="163"/>
    </location>
</feature>
<organism evidence="2 3">
    <name type="scientific">Ammoniphilus resinae</name>
    <dbReference type="NCBI Taxonomy" id="861532"/>
    <lineage>
        <taxon>Bacteria</taxon>
        <taxon>Bacillati</taxon>
        <taxon>Bacillota</taxon>
        <taxon>Bacilli</taxon>
        <taxon>Bacillales</taxon>
        <taxon>Paenibacillaceae</taxon>
        <taxon>Aneurinibacillus group</taxon>
        <taxon>Ammoniphilus</taxon>
    </lineage>
</organism>
<dbReference type="PROSITE" id="PS50088">
    <property type="entry name" value="ANK_REPEAT"/>
    <property type="match status" value="2"/>
</dbReference>
<keyword evidence="1" id="KW-0040">ANK repeat</keyword>
<dbReference type="InterPro" id="IPR002110">
    <property type="entry name" value="Ankyrin_rpt"/>
</dbReference>
<accession>A0ABS4GP35</accession>
<dbReference type="Proteomes" id="UP001519343">
    <property type="component" value="Unassembled WGS sequence"/>
</dbReference>
<dbReference type="RefSeq" id="WP_209810097.1">
    <property type="nucleotide sequence ID" value="NZ_JAGGKT010000004.1"/>
</dbReference>
<dbReference type="EMBL" id="JAGGKT010000004">
    <property type="protein sequence ID" value="MBP1932043.1"/>
    <property type="molecule type" value="Genomic_DNA"/>
</dbReference>
<dbReference type="Gene3D" id="1.25.40.20">
    <property type="entry name" value="Ankyrin repeat-containing domain"/>
    <property type="match status" value="1"/>
</dbReference>
<keyword evidence="3" id="KW-1185">Reference proteome</keyword>
<evidence type="ECO:0000313" key="2">
    <source>
        <dbReference type="EMBL" id="MBP1932043.1"/>
    </source>
</evidence>
<protein>
    <recommendedName>
        <fullName evidence="4">Ankyrin repeat protein</fullName>
    </recommendedName>
</protein>
<gene>
    <name evidence="2" type="ORF">J2Z37_002044</name>
</gene>
<comment type="caution">
    <text evidence="2">The sequence shown here is derived from an EMBL/GenBank/DDBJ whole genome shotgun (WGS) entry which is preliminary data.</text>
</comment>
<name>A0ABS4GP35_9BACL</name>
<dbReference type="Pfam" id="PF12796">
    <property type="entry name" value="Ank_2"/>
    <property type="match status" value="1"/>
</dbReference>
<dbReference type="PROSITE" id="PS50297">
    <property type="entry name" value="ANK_REP_REGION"/>
    <property type="match status" value="2"/>
</dbReference>
<proteinExistence type="predicted"/>